<dbReference type="Proteomes" id="UP000251314">
    <property type="component" value="Unassembled WGS sequence"/>
</dbReference>
<dbReference type="AlphaFoldDB" id="A0A329SMW1"/>
<dbReference type="Proteomes" id="UP000760860">
    <property type="component" value="Unassembled WGS sequence"/>
</dbReference>
<dbReference type="GO" id="GO:0008017">
    <property type="term" value="F:microtubule binding"/>
    <property type="evidence" value="ECO:0007669"/>
    <property type="project" value="InterPro"/>
</dbReference>
<organism evidence="6 7">
    <name type="scientific">Phytophthora cactorum</name>
    <dbReference type="NCBI Taxonomy" id="29920"/>
    <lineage>
        <taxon>Eukaryota</taxon>
        <taxon>Sar</taxon>
        <taxon>Stramenopiles</taxon>
        <taxon>Oomycota</taxon>
        <taxon>Peronosporomycetes</taxon>
        <taxon>Peronosporales</taxon>
        <taxon>Peronosporaceae</taxon>
        <taxon>Phytophthora</taxon>
    </lineage>
</organism>
<evidence type="ECO:0000313" key="1">
    <source>
        <dbReference type="EMBL" id="KAG2864920.1"/>
    </source>
</evidence>
<dbReference type="EMBL" id="RCMV01000045">
    <property type="protein sequence ID" value="KAG3226964.1"/>
    <property type="molecule type" value="Genomic_DNA"/>
</dbReference>
<evidence type="ECO:0000313" key="6">
    <source>
        <dbReference type="EMBL" id="RAW38030.1"/>
    </source>
</evidence>
<dbReference type="Proteomes" id="UP000697107">
    <property type="component" value="Unassembled WGS sequence"/>
</dbReference>
<evidence type="ECO:0000313" key="3">
    <source>
        <dbReference type="EMBL" id="KAG2950615.1"/>
    </source>
</evidence>
<dbReference type="InterPro" id="IPR039302">
    <property type="entry name" value="MAP10"/>
</dbReference>
<dbReference type="Proteomes" id="UP000735874">
    <property type="component" value="Unassembled WGS sequence"/>
</dbReference>
<dbReference type="GO" id="GO:0051256">
    <property type="term" value="P:mitotic spindle midzone assembly"/>
    <property type="evidence" value="ECO:0007669"/>
    <property type="project" value="TreeGrafter"/>
</dbReference>
<dbReference type="PANTHER" id="PTHR21831">
    <property type="entry name" value="MICROTUBULE-ASSOCIATED PROTEIN 10"/>
    <property type="match status" value="1"/>
</dbReference>
<evidence type="ECO:0000313" key="7">
    <source>
        <dbReference type="Proteomes" id="UP000251314"/>
    </source>
</evidence>
<evidence type="ECO:0000313" key="5">
    <source>
        <dbReference type="EMBL" id="KAG3226964.1"/>
    </source>
</evidence>
<dbReference type="GO" id="GO:0032467">
    <property type="term" value="P:positive regulation of cytokinesis"/>
    <property type="evidence" value="ECO:0007669"/>
    <property type="project" value="TreeGrafter"/>
</dbReference>
<keyword evidence="7" id="KW-1185">Reference proteome</keyword>
<reference evidence="1" key="2">
    <citation type="submission" date="2018-10" db="EMBL/GenBank/DDBJ databases">
        <title>Effector identification in a new, highly contiguous assembly of the strawberry crown rot pathogen Phytophthora cactorum.</title>
        <authorList>
            <person name="Armitage A.D."/>
            <person name="Nellist C.F."/>
            <person name="Bates H."/>
            <person name="Vickerstaff R.J."/>
            <person name="Harrison R.J."/>
        </authorList>
    </citation>
    <scope>NUCLEOTIDE SEQUENCE</scope>
    <source>
        <strain evidence="1">15-7</strain>
        <strain evidence="2">4032</strain>
        <strain evidence="3">4040</strain>
        <strain evidence="4">P415</strain>
        <strain evidence="5">P421</strain>
    </source>
</reference>
<dbReference type="GO" id="GO:0005813">
    <property type="term" value="C:centrosome"/>
    <property type="evidence" value="ECO:0007669"/>
    <property type="project" value="TreeGrafter"/>
</dbReference>
<dbReference type="EMBL" id="RCMI01000066">
    <property type="protein sequence ID" value="KAG2938337.1"/>
    <property type="molecule type" value="Genomic_DNA"/>
</dbReference>
<comment type="caution">
    <text evidence="6">The sequence shown here is derived from an EMBL/GenBank/DDBJ whole genome shotgun (WGS) entry which is preliminary data.</text>
</comment>
<proteinExistence type="predicted"/>
<reference evidence="6 7" key="1">
    <citation type="submission" date="2018-01" db="EMBL/GenBank/DDBJ databases">
        <title>Draft genome of the strawberry crown rot pathogen Phytophthora cactorum.</title>
        <authorList>
            <person name="Armitage A.D."/>
            <person name="Lysoe E."/>
            <person name="Nellist C.F."/>
            <person name="Harrison R.J."/>
            <person name="Brurberg M.B."/>
        </authorList>
    </citation>
    <scope>NUCLEOTIDE SEQUENCE [LARGE SCALE GENOMIC DNA]</scope>
    <source>
        <strain evidence="6 7">10300</strain>
    </source>
</reference>
<gene>
    <name evidence="6" type="ORF">PC110_g5736</name>
    <name evidence="1" type="ORF">PC113_g4167</name>
    <name evidence="2" type="ORF">PC115_g3780</name>
    <name evidence="3" type="ORF">PC117_g4299</name>
    <name evidence="4" type="ORF">PC118_g3602</name>
    <name evidence="5" type="ORF">PC129_g2462</name>
</gene>
<evidence type="ECO:0000313" key="4">
    <source>
        <dbReference type="EMBL" id="KAG2994278.1"/>
    </source>
</evidence>
<dbReference type="GO" id="GO:0030496">
    <property type="term" value="C:midbody"/>
    <property type="evidence" value="ECO:0007669"/>
    <property type="project" value="TreeGrafter"/>
</dbReference>
<dbReference type="GO" id="GO:0097431">
    <property type="term" value="C:mitotic spindle pole"/>
    <property type="evidence" value="ECO:0007669"/>
    <property type="project" value="TreeGrafter"/>
</dbReference>
<dbReference type="VEuPathDB" id="FungiDB:PC110_g5736"/>
<dbReference type="GO" id="GO:0031122">
    <property type="term" value="P:cytoplasmic microtubule organization"/>
    <property type="evidence" value="ECO:0007669"/>
    <property type="project" value="TreeGrafter"/>
</dbReference>
<dbReference type="EMBL" id="MJFZ01000098">
    <property type="protein sequence ID" value="RAW38030.1"/>
    <property type="molecule type" value="Genomic_DNA"/>
</dbReference>
<name>A0A329SMW1_9STRA</name>
<evidence type="ECO:0000313" key="2">
    <source>
        <dbReference type="EMBL" id="KAG2938337.1"/>
    </source>
</evidence>
<dbReference type="GO" id="GO:0005881">
    <property type="term" value="C:cytoplasmic microtubule"/>
    <property type="evidence" value="ECO:0007669"/>
    <property type="project" value="TreeGrafter"/>
</dbReference>
<dbReference type="Proteomes" id="UP000774804">
    <property type="component" value="Unassembled WGS sequence"/>
</dbReference>
<dbReference type="EMBL" id="RCMG01000069">
    <property type="protein sequence ID" value="KAG2864920.1"/>
    <property type="molecule type" value="Genomic_DNA"/>
</dbReference>
<sequence>MEDGDSTEVDAHLVSVASCGSPSLHAHRDPCLLFSLQFYVDRVTLNLAPPSLPASNPLLLAFQLLQYEIIVFDDALACPEPSTAQIEPSVTRLRHGKSCLFEADPDELVRELQRYAEAPLTLLLLAKEHGRARLRAFAAVPLSLDIGLLDDDELSGSRLLRICEWASHSGSWELRDHHNTSVGSVSGAVTLSCLGKALAPHLTQALGVQVNKSQPSSPLVEKETKMVPATTENVHENELKVNHTTASDIHVHVEDSVVKKDKEVEKQDSSVQCDEEMFVDDAVESTLASLSEQNTTCSSKWGDIGNGGLMKTKTKNSENALYYKRCSTRKGASSPHRILHRHIQESNSRRNLPVDTFKCDLLFPRELPPPLFFKKGAKS</sequence>
<dbReference type="EMBL" id="RCMK01000067">
    <property type="protein sequence ID" value="KAG2950615.1"/>
    <property type="molecule type" value="Genomic_DNA"/>
</dbReference>
<dbReference type="OrthoDB" id="167634at2759"/>
<dbReference type="PANTHER" id="PTHR21831:SF2">
    <property type="entry name" value="MICROTUBULE-ASSOCIATED PROTEIN 10"/>
    <property type="match status" value="1"/>
</dbReference>
<dbReference type="Pfam" id="PF14924">
    <property type="entry name" value="MAP10_N"/>
    <property type="match status" value="1"/>
</dbReference>
<accession>A0A329SMW1</accession>
<dbReference type="EMBL" id="RCML01000062">
    <property type="protein sequence ID" value="KAG2994278.1"/>
    <property type="molecule type" value="Genomic_DNA"/>
</dbReference>
<dbReference type="GO" id="GO:1990023">
    <property type="term" value="C:mitotic spindle midzone"/>
    <property type="evidence" value="ECO:0007669"/>
    <property type="project" value="TreeGrafter"/>
</dbReference>
<dbReference type="Proteomes" id="UP000736787">
    <property type="component" value="Unassembled WGS sequence"/>
</dbReference>
<protein>
    <submittedName>
        <fullName evidence="6">Uncharacterized protein</fullName>
    </submittedName>
</protein>